<dbReference type="Gene3D" id="3.10.290.10">
    <property type="entry name" value="RNA-binding S4 domain"/>
    <property type="match status" value="1"/>
</dbReference>
<dbReference type="Pfam" id="PF01479">
    <property type="entry name" value="S4"/>
    <property type="match status" value="1"/>
</dbReference>
<sequence>MNSRRWFVEENETNERIDKSLVKAIGESRTTIQQWINNGYIHVNERQIKSNYKLQEGDAIRVTFPPTPETKPHPENIPLDIRYEDNDLLIVNKPRGMVVHPAPGHSSGTLVNALLNDSHSLSDINGEVRPGIVHRLDKDTSGLMVVAKTNQAHLNLREQLQTRTLTRIYAAFVHGDVFHDEGTINAPIGRDQSDRQKMAVTDINAKEAITHFTVMERFSDYTMVQCRLETGRTHQIRVHMAYIGHPLVADPKYGKKKTLRFAGQALHAQQISLIHPRTSEPLTITAPLPEDLEILIDKIRKSR</sequence>
<keyword evidence="4 7" id="KW-0413">Isomerase</keyword>
<evidence type="ECO:0000256" key="7">
    <source>
        <dbReference type="RuleBase" id="RU362028"/>
    </source>
</evidence>
<dbReference type="GO" id="GO:0120159">
    <property type="term" value="F:rRNA pseudouridine synthase activity"/>
    <property type="evidence" value="ECO:0007669"/>
    <property type="project" value="UniProtKB-ARBA"/>
</dbReference>
<dbReference type="InterPro" id="IPR002942">
    <property type="entry name" value="S4_RNA-bd"/>
</dbReference>
<feature type="domain" description="RNA-binding S4" evidence="8">
    <location>
        <begin position="15"/>
        <end position="78"/>
    </location>
</feature>
<dbReference type="EMBL" id="JACHHJ010000001">
    <property type="protein sequence ID" value="MBB6449367.1"/>
    <property type="molecule type" value="Genomic_DNA"/>
</dbReference>
<proteinExistence type="inferred from homology"/>
<evidence type="ECO:0000256" key="1">
    <source>
        <dbReference type="ARBA" id="ARBA00000073"/>
    </source>
</evidence>
<dbReference type="RefSeq" id="WP_184403259.1">
    <property type="nucleotide sequence ID" value="NZ_JACHHJ010000001.1"/>
</dbReference>
<accession>A0A841PKH3</accession>
<dbReference type="GO" id="GO:0003723">
    <property type="term" value="F:RNA binding"/>
    <property type="evidence" value="ECO:0007669"/>
    <property type="project" value="UniProtKB-KW"/>
</dbReference>
<keyword evidence="3 6" id="KW-0694">RNA-binding</keyword>
<evidence type="ECO:0000313" key="9">
    <source>
        <dbReference type="EMBL" id="MBB6449367.1"/>
    </source>
</evidence>
<dbReference type="PROSITE" id="PS50889">
    <property type="entry name" value="S4"/>
    <property type="match status" value="1"/>
</dbReference>
<evidence type="ECO:0000256" key="6">
    <source>
        <dbReference type="PROSITE-ProRule" id="PRU00182"/>
    </source>
</evidence>
<dbReference type="PANTHER" id="PTHR21600">
    <property type="entry name" value="MITOCHONDRIAL RNA PSEUDOURIDINE SYNTHASE"/>
    <property type="match status" value="1"/>
</dbReference>
<dbReference type="CDD" id="cd00165">
    <property type="entry name" value="S4"/>
    <property type="match status" value="1"/>
</dbReference>
<dbReference type="InterPro" id="IPR036986">
    <property type="entry name" value="S4_RNA-bd_sf"/>
</dbReference>
<dbReference type="Proteomes" id="UP000568839">
    <property type="component" value="Unassembled WGS sequence"/>
</dbReference>
<dbReference type="InterPro" id="IPR006145">
    <property type="entry name" value="PsdUridine_synth_RsuA/RluA"/>
</dbReference>
<dbReference type="Pfam" id="PF00849">
    <property type="entry name" value="PseudoU_synth_2"/>
    <property type="match status" value="1"/>
</dbReference>
<dbReference type="InterPro" id="IPR006225">
    <property type="entry name" value="PsdUridine_synth_RluC/D"/>
</dbReference>
<dbReference type="Gene3D" id="3.30.2350.10">
    <property type="entry name" value="Pseudouridine synthase"/>
    <property type="match status" value="1"/>
</dbReference>
<dbReference type="SMART" id="SM00363">
    <property type="entry name" value="S4"/>
    <property type="match status" value="1"/>
</dbReference>
<name>A0A841PKH3_9BACL</name>
<dbReference type="SUPFAM" id="SSF55174">
    <property type="entry name" value="Alpha-L RNA-binding motif"/>
    <property type="match status" value="1"/>
</dbReference>
<comment type="function">
    <text evidence="7">Responsible for synthesis of pseudouridine from uracil.</text>
</comment>
<reference evidence="9 10" key="1">
    <citation type="submission" date="2020-08" db="EMBL/GenBank/DDBJ databases">
        <title>Genomic Encyclopedia of Type Strains, Phase IV (KMG-IV): sequencing the most valuable type-strain genomes for metagenomic binning, comparative biology and taxonomic classification.</title>
        <authorList>
            <person name="Goeker M."/>
        </authorList>
    </citation>
    <scope>NUCLEOTIDE SEQUENCE [LARGE SCALE GENOMIC DNA]</scope>
    <source>
        <strain evidence="9 10">DSM 21769</strain>
    </source>
</reference>
<feature type="active site" evidence="5">
    <location>
        <position position="137"/>
    </location>
</feature>
<dbReference type="AlphaFoldDB" id="A0A841PKH3"/>
<dbReference type="FunFam" id="3.30.2350.10:FF:000006">
    <property type="entry name" value="Pseudouridine synthase"/>
    <property type="match status" value="1"/>
</dbReference>
<dbReference type="GO" id="GO:0000455">
    <property type="term" value="P:enzyme-directed rRNA pseudouridine synthesis"/>
    <property type="evidence" value="ECO:0007669"/>
    <property type="project" value="UniProtKB-ARBA"/>
</dbReference>
<comment type="catalytic activity">
    <reaction evidence="1 7">
        <text>a uridine in RNA = a pseudouridine in RNA</text>
        <dbReference type="Rhea" id="RHEA:48348"/>
        <dbReference type="Rhea" id="RHEA-COMP:12068"/>
        <dbReference type="Rhea" id="RHEA-COMP:12069"/>
        <dbReference type="ChEBI" id="CHEBI:65314"/>
        <dbReference type="ChEBI" id="CHEBI:65315"/>
    </reaction>
</comment>
<dbReference type="PANTHER" id="PTHR21600:SF44">
    <property type="entry name" value="RIBOSOMAL LARGE SUBUNIT PSEUDOURIDINE SYNTHASE D"/>
    <property type="match status" value="1"/>
</dbReference>
<evidence type="ECO:0000256" key="4">
    <source>
        <dbReference type="ARBA" id="ARBA00023235"/>
    </source>
</evidence>
<dbReference type="InterPro" id="IPR006224">
    <property type="entry name" value="PsdUridine_synth_RluA-like_CS"/>
</dbReference>
<dbReference type="PROSITE" id="PS01129">
    <property type="entry name" value="PSI_RLU"/>
    <property type="match status" value="1"/>
</dbReference>
<keyword evidence="10" id="KW-1185">Reference proteome</keyword>
<evidence type="ECO:0000313" key="10">
    <source>
        <dbReference type="Proteomes" id="UP000568839"/>
    </source>
</evidence>
<dbReference type="NCBIfam" id="TIGR00005">
    <property type="entry name" value="rluA_subfam"/>
    <property type="match status" value="1"/>
</dbReference>
<protein>
    <recommendedName>
        <fullName evidence="7">Pseudouridine synthase</fullName>
        <ecNumber evidence="7">5.4.99.-</ecNumber>
    </recommendedName>
</protein>
<organism evidence="9 10">
    <name type="scientific">Geomicrobium halophilum</name>
    <dbReference type="NCBI Taxonomy" id="549000"/>
    <lineage>
        <taxon>Bacteria</taxon>
        <taxon>Bacillati</taxon>
        <taxon>Bacillota</taxon>
        <taxon>Bacilli</taxon>
        <taxon>Bacillales</taxon>
        <taxon>Geomicrobium</taxon>
    </lineage>
</organism>
<dbReference type="CDD" id="cd02869">
    <property type="entry name" value="PseudoU_synth_RluA_like"/>
    <property type="match status" value="1"/>
</dbReference>
<dbReference type="EC" id="5.4.99.-" evidence="7"/>
<dbReference type="InterPro" id="IPR050188">
    <property type="entry name" value="RluA_PseudoU_synthase"/>
</dbReference>
<gene>
    <name evidence="9" type="ORF">HNR44_001316</name>
</gene>
<evidence type="ECO:0000256" key="2">
    <source>
        <dbReference type="ARBA" id="ARBA00010876"/>
    </source>
</evidence>
<evidence type="ECO:0000256" key="5">
    <source>
        <dbReference type="PIRSR" id="PIRSR606225-1"/>
    </source>
</evidence>
<dbReference type="SUPFAM" id="SSF55120">
    <property type="entry name" value="Pseudouridine synthase"/>
    <property type="match status" value="1"/>
</dbReference>
<comment type="similarity">
    <text evidence="2 7">Belongs to the pseudouridine synthase RluA family.</text>
</comment>
<evidence type="ECO:0000259" key="8">
    <source>
        <dbReference type="SMART" id="SM00363"/>
    </source>
</evidence>
<evidence type="ECO:0000256" key="3">
    <source>
        <dbReference type="ARBA" id="ARBA00022884"/>
    </source>
</evidence>
<comment type="caution">
    <text evidence="9">The sequence shown here is derived from an EMBL/GenBank/DDBJ whole genome shotgun (WGS) entry which is preliminary data.</text>
</comment>
<dbReference type="InterPro" id="IPR020103">
    <property type="entry name" value="PsdUridine_synth_cat_dom_sf"/>
</dbReference>